<evidence type="ECO:0000256" key="1">
    <source>
        <dbReference type="SAM" id="MobiDB-lite"/>
    </source>
</evidence>
<evidence type="ECO:0000313" key="4">
    <source>
        <dbReference type="Ensembl" id="ENSOSUP00000019927.1"/>
    </source>
</evidence>
<dbReference type="Proteomes" id="UP000694552">
    <property type="component" value="Unplaced"/>
</dbReference>
<evidence type="ECO:0000313" key="5">
    <source>
        <dbReference type="Proteomes" id="UP000694552"/>
    </source>
</evidence>
<keyword evidence="2" id="KW-0812">Transmembrane</keyword>
<reference evidence="4" key="1">
    <citation type="submission" date="2025-08" db="UniProtKB">
        <authorList>
            <consortium name="Ensembl"/>
        </authorList>
    </citation>
    <scope>IDENTIFICATION</scope>
</reference>
<feature type="domain" description="Shisa N-terminal" evidence="3">
    <location>
        <begin position="61"/>
        <end position="104"/>
    </location>
</feature>
<evidence type="ECO:0000259" key="3">
    <source>
        <dbReference type="Pfam" id="PF13908"/>
    </source>
</evidence>
<sequence>MGRDGGGSRRGCGFCLRQSQSCLCPGSAGKMLGGLLLRLLLAMALCPGLLGTVSVQNLHLCEGYVGPGGRYHPGFYCPRLSDPASHRYCCRPSPRALKSCCSQPALEALTGVNLSSLAGPGLLRNPLALPFVGLYGLLVLLLMAVDLFHFYRTRRCHLGRLLPRTCRLPRRPPGGRQTHSRTPRSPGGLLPPLPPRGRAG</sequence>
<dbReference type="Pfam" id="PF13908">
    <property type="entry name" value="Shisa_N"/>
    <property type="match status" value="1"/>
</dbReference>
<name>A0A8C8BH64_9STRI</name>
<dbReference type="Ensembl" id="ENSOSUT00000020562.1">
    <property type="protein sequence ID" value="ENSOSUP00000019927.1"/>
    <property type="gene ID" value="ENSOSUG00000013966.1"/>
</dbReference>
<feature type="compositionally biased region" description="Pro residues" evidence="1">
    <location>
        <begin position="189"/>
        <end position="200"/>
    </location>
</feature>
<feature type="region of interest" description="Disordered" evidence="1">
    <location>
        <begin position="167"/>
        <end position="200"/>
    </location>
</feature>
<evidence type="ECO:0000256" key="2">
    <source>
        <dbReference type="SAM" id="Phobius"/>
    </source>
</evidence>
<reference evidence="4" key="2">
    <citation type="submission" date="2025-09" db="UniProtKB">
        <authorList>
            <consortium name="Ensembl"/>
        </authorList>
    </citation>
    <scope>IDENTIFICATION</scope>
</reference>
<organism evidence="4 5">
    <name type="scientific">Otus sunia</name>
    <name type="common">Oriental scops-owl</name>
    <dbReference type="NCBI Taxonomy" id="257818"/>
    <lineage>
        <taxon>Eukaryota</taxon>
        <taxon>Metazoa</taxon>
        <taxon>Chordata</taxon>
        <taxon>Craniata</taxon>
        <taxon>Vertebrata</taxon>
        <taxon>Euteleostomi</taxon>
        <taxon>Archelosauria</taxon>
        <taxon>Archosauria</taxon>
        <taxon>Dinosauria</taxon>
        <taxon>Saurischia</taxon>
        <taxon>Theropoda</taxon>
        <taxon>Coelurosauria</taxon>
        <taxon>Aves</taxon>
        <taxon>Neognathae</taxon>
        <taxon>Neoaves</taxon>
        <taxon>Telluraves</taxon>
        <taxon>Strigiformes</taxon>
        <taxon>Strigidae</taxon>
        <taxon>Otus</taxon>
    </lineage>
</organism>
<protein>
    <submittedName>
        <fullName evidence="4">Unc-45 myosin chaperone A</fullName>
    </submittedName>
</protein>
<feature type="transmembrane region" description="Helical" evidence="2">
    <location>
        <begin position="35"/>
        <end position="55"/>
    </location>
</feature>
<feature type="transmembrane region" description="Helical" evidence="2">
    <location>
        <begin position="127"/>
        <end position="151"/>
    </location>
</feature>
<proteinExistence type="predicted"/>
<dbReference type="InterPro" id="IPR053891">
    <property type="entry name" value="Shisa_N"/>
</dbReference>
<keyword evidence="2" id="KW-1133">Transmembrane helix</keyword>
<accession>A0A8C8BH64</accession>
<dbReference type="AlphaFoldDB" id="A0A8C8BH64"/>
<keyword evidence="5" id="KW-1185">Reference proteome</keyword>
<keyword evidence="2" id="KW-0472">Membrane</keyword>